<gene>
    <name evidence="2" type="ORF">Dacsa_2309</name>
</gene>
<dbReference type="GO" id="GO:0016787">
    <property type="term" value="F:hydrolase activity"/>
    <property type="evidence" value="ECO:0007669"/>
    <property type="project" value="UniProtKB-KW"/>
</dbReference>
<reference evidence="2" key="1">
    <citation type="submission" date="2012-04" db="EMBL/GenBank/DDBJ databases">
        <title>Finished genome of Dactylococcopsis salina PCC 8305.</title>
        <authorList>
            <consortium name="US DOE Joint Genome Institute"/>
            <person name="Gugger M."/>
            <person name="Coursin T."/>
            <person name="Rippka R."/>
            <person name="Tandeau De Marsac N."/>
            <person name="Huntemann M."/>
            <person name="Wei C.-L."/>
            <person name="Han J."/>
            <person name="Detter J.C."/>
            <person name="Han C."/>
            <person name="Tapia R."/>
            <person name="Daligault H."/>
            <person name="Chen A."/>
            <person name="Krypides N."/>
            <person name="Mavromatis K."/>
            <person name="Markowitz V."/>
            <person name="Szeto E."/>
            <person name="Ivanova N."/>
            <person name="Ovchinnikova G."/>
            <person name="Pagani I."/>
            <person name="Pati A."/>
            <person name="Goodwin L."/>
            <person name="Peters L."/>
            <person name="Pitluck S."/>
            <person name="Woyke T."/>
            <person name="Kerfeld C."/>
        </authorList>
    </citation>
    <scope>NUCLEOTIDE SEQUENCE [LARGE SCALE GENOMIC DNA]</scope>
    <source>
        <strain evidence="2">PCC 8305</strain>
    </source>
</reference>
<feature type="domain" description="AB hydrolase-1" evidence="1">
    <location>
        <begin position="39"/>
        <end position="278"/>
    </location>
</feature>
<keyword evidence="2" id="KW-0012">Acyltransferase</keyword>
<dbReference type="RefSeq" id="WP_015229915.1">
    <property type="nucleotide sequence ID" value="NC_019780.1"/>
</dbReference>
<dbReference type="PANTHER" id="PTHR46438">
    <property type="entry name" value="ALPHA/BETA-HYDROLASES SUPERFAMILY PROTEIN"/>
    <property type="match status" value="1"/>
</dbReference>
<dbReference type="SUPFAM" id="SSF53474">
    <property type="entry name" value="alpha/beta-Hydrolases"/>
    <property type="match status" value="1"/>
</dbReference>
<keyword evidence="2" id="KW-0378">Hydrolase</keyword>
<proteinExistence type="predicted"/>
<evidence type="ECO:0000313" key="2">
    <source>
        <dbReference type="EMBL" id="AFZ50923.1"/>
    </source>
</evidence>
<dbReference type="PANTHER" id="PTHR46438:SF2">
    <property type="entry name" value="ALPHA_BETA-HYDROLASES SUPERFAMILY PROTEIN"/>
    <property type="match status" value="1"/>
</dbReference>
<dbReference type="Gene3D" id="3.40.50.1820">
    <property type="entry name" value="alpha/beta hydrolase"/>
    <property type="match status" value="1"/>
</dbReference>
<dbReference type="AlphaFoldDB" id="K9YXS9"/>
<dbReference type="KEGG" id="dsl:Dacsa_2309"/>
<keyword evidence="3" id="KW-1185">Reference proteome</keyword>
<dbReference type="PATRIC" id="fig|13035.3.peg.2619"/>
<evidence type="ECO:0000313" key="3">
    <source>
        <dbReference type="Proteomes" id="UP000010482"/>
    </source>
</evidence>
<dbReference type="Proteomes" id="UP000010482">
    <property type="component" value="Chromosome"/>
</dbReference>
<dbReference type="EMBL" id="CP003944">
    <property type="protein sequence ID" value="AFZ50923.1"/>
    <property type="molecule type" value="Genomic_DNA"/>
</dbReference>
<dbReference type="InterPro" id="IPR000073">
    <property type="entry name" value="AB_hydrolase_1"/>
</dbReference>
<dbReference type="HOGENOM" id="CLU_020336_13_4_3"/>
<dbReference type="Pfam" id="PF00561">
    <property type="entry name" value="Abhydrolase_1"/>
    <property type="match status" value="1"/>
</dbReference>
<keyword evidence="2" id="KW-0808">Transferase</keyword>
<dbReference type="OrthoDB" id="526428at2"/>
<sequence>MRQYQPIGFQQRNLETKLGTMVYSTPDPSFYPPVFSNPNPLVFLHSLGGGSSAYEWSKVYPSFAATHRVIAPDLIGWGDSNHPTIKYYPQDYMNLMQTLLEKVAATPAWVVASSLTAGLVVRLAIEQPQLFRGLFLVSPSGYRDFSEDYREQVSSQILNLPGFDRLIYAVGAANQLAVKNFLEQFLFADSRRLTQETINAYLASALKPNAEYAALASLKGDLCFDLAQYMEQLNTPTVFVWGSQSRFSRPQQGRRLANLNPNVDFHLIAGTGVLPHLEVPPVVTGLLSATLFQHTWQGFSDYIA</sequence>
<organism evidence="2 3">
    <name type="scientific">Dactylococcopsis salina (strain PCC 8305)</name>
    <name type="common">Myxobactron salinum</name>
    <dbReference type="NCBI Taxonomy" id="13035"/>
    <lineage>
        <taxon>Bacteria</taxon>
        <taxon>Bacillati</taxon>
        <taxon>Cyanobacteriota</taxon>
        <taxon>Cyanophyceae</taxon>
        <taxon>Nodosilineales</taxon>
        <taxon>Cymatolegaceae</taxon>
        <taxon>Dactylococcopsis</taxon>
    </lineage>
</organism>
<dbReference type="GO" id="GO:0016746">
    <property type="term" value="F:acyltransferase activity"/>
    <property type="evidence" value="ECO:0007669"/>
    <property type="project" value="UniProtKB-KW"/>
</dbReference>
<dbReference type="PRINTS" id="PR00111">
    <property type="entry name" value="ABHYDROLASE"/>
</dbReference>
<dbReference type="STRING" id="13035.Dacsa_2309"/>
<accession>K9YXS9</accession>
<dbReference type="InterPro" id="IPR029058">
    <property type="entry name" value="AB_hydrolase_fold"/>
</dbReference>
<protein>
    <submittedName>
        <fullName evidence="2">Hydrolase or acyltransferase of alpha/beta superfamily</fullName>
    </submittedName>
</protein>
<dbReference type="eggNOG" id="COG0596">
    <property type="taxonomic scope" value="Bacteria"/>
</dbReference>
<evidence type="ECO:0000259" key="1">
    <source>
        <dbReference type="Pfam" id="PF00561"/>
    </source>
</evidence>
<name>K9YXS9_DACS8</name>